<evidence type="ECO:0000256" key="2">
    <source>
        <dbReference type="SAM" id="Phobius"/>
    </source>
</evidence>
<keyword evidence="2" id="KW-1133">Transmembrane helix</keyword>
<evidence type="ECO:0000256" key="1">
    <source>
        <dbReference type="SAM" id="MobiDB-lite"/>
    </source>
</evidence>
<feature type="chain" id="PRO_5042223873" evidence="3">
    <location>
        <begin position="20"/>
        <end position="226"/>
    </location>
</feature>
<keyword evidence="5" id="KW-1185">Reference proteome</keyword>
<dbReference type="AlphaFoldDB" id="A0AAE0Y313"/>
<evidence type="ECO:0000256" key="3">
    <source>
        <dbReference type="SAM" id="SignalP"/>
    </source>
</evidence>
<comment type="caution">
    <text evidence="4">The sequence shown here is derived from an EMBL/GenBank/DDBJ whole genome shotgun (WGS) entry which is preliminary data.</text>
</comment>
<feature type="signal peptide" evidence="3">
    <location>
        <begin position="1"/>
        <end position="19"/>
    </location>
</feature>
<feature type="region of interest" description="Disordered" evidence="1">
    <location>
        <begin position="201"/>
        <end position="226"/>
    </location>
</feature>
<proteinExistence type="predicted"/>
<dbReference type="Proteomes" id="UP001283361">
    <property type="component" value="Unassembled WGS sequence"/>
</dbReference>
<feature type="transmembrane region" description="Helical" evidence="2">
    <location>
        <begin position="161"/>
        <end position="185"/>
    </location>
</feature>
<feature type="compositionally biased region" description="Basic and acidic residues" evidence="1">
    <location>
        <begin position="216"/>
        <end position="226"/>
    </location>
</feature>
<evidence type="ECO:0000313" key="4">
    <source>
        <dbReference type="EMBL" id="KAK3730216.1"/>
    </source>
</evidence>
<keyword evidence="3" id="KW-0732">Signal</keyword>
<name>A0AAE0Y313_9GAST</name>
<protein>
    <submittedName>
        <fullName evidence="4">Uncharacterized protein</fullName>
    </submittedName>
</protein>
<reference evidence="4" key="1">
    <citation type="journal article" date="2023" name="G3 (Bethesda)">
        <title>A reference genome for the long-term kleptoplast-retaining sea slug Elysia crispata morphotype clarki.</title>
        <authorList>
            <person name="Eastman K.E."/>
            <person name="Pendleton A.L."/>
            <person name="Shaikh M.A."/>
            <person name="Suttiyut T."/>
            <person name="Ogas R."/>
            <person name="Tomko P."/>
            <person name="Gavelis G."/>
            <person name="Widhalm J.R."/>
            <person name="Wisecaver J.H."/>
        </authorList>
    </citation>
    <scope>NUCLEOTIDE SEQUENCE</scope>
    <source>
        <strain evidence="4">ECLA1</strain>
    </source>
</reference>
<gene>
    <name evidence="4" type="ORF">RRG08_034961</name>
</gene>
<accession>A0AAE0Y313</accession>
<sequence>MLIRGLCLLHALLWSSVYAHLPMWKNLLTHHQQWDGRYTYRHANSSLYDCSLQVMSLGQKENSESYLILTPDHIDIDMKIDSEDDTIIYLQEDAVWRKTKYFEDHTDIRIVGKFVSDHLYYMFLGNVSSAEEENFASMALRPRGFLSKVSNRKQSHLNYGLVYGIPVSCAALLTVAGIMIILCAVSKGYIRSLSWSYKNFNNPSDEPRPQPSLEMKGSRDEPVSLA</sequence>
<evidence type="ECO:0000313" key="5">
    <source>
        <dbReference type="Proteomes" id="UP001283361"/>
    </source>
</evidence>
<keyword evidence="2" id="KW-0472">Membrane</keyword>
<dbReference type="EMBL" id="JAWDGP010007087">
    <property type="protein sequence ID" value="KAK3730216.1"/>
    <property type="molecule type" value="Genomic_DNA"/>
</dbReference>
<keyword evidence="2" id="KW-0812">Transmembrane</keyword>
<organism evidence="4 5">
    <name type="scientific">Elysia crispata</name>
    <name type="common">lettuce slug</name>
    <dbReference type="NCBI Taxonomy" id="231223"/>
    <lineage>
        <taxon>Eukaryota</taxon>
        <taxon>Metazoa</taxon>
        <taxon>Spiralia</taxon>
        <taxon>Lophotrochozoa</taxon>
        <taxon>Mollusca</taxon>
        <taxon>Gastropoda</taxon>
        <taxon>Heterobranchia</taxon>
        <taxon>Euthyneura</taxon>
        <taxon>Panpulmonata</taxon>
        <taxon>Sacoglossa</taxon>
        <taxon>Placobranchoidea</taxon>
        <taxon>Plakobranchidae</taxon>
        <taxon>Elysia</taxon>
    </lineage>
</organism>